<feature type="domain" description="Replication-associated protein ORF2/G2P" evidence="1">
    <location>
        <begin position="77"/>
        <end position="167"/>
    </location>
</feature>
<evidence type="ECO:0000313" key="2">
    <source>
        <dbReference type="EMBL" id="CRY96544.1"/>
    </source>
</evidence>
<accession>A0A0H5Q567</accession>
<dbReference type="Pfam" id="PF23343">
    <property type="entry name" value="REP_ORF2-G2P"/>
    <property type="match status" value="1"/>
</dbReference>
<dbReference type="EMBL" id="LN853714">
    <property type="protein sequence ID" value="CRY96544.1"/>
    <property type="molecule type" value="Genomic_DNA"/>
</dbReference>
<name>A0A0H5Q567_9ZZZZ</name>
<reference evidence="2" key="2">
    <citation type="submission" date="2015-07" db="EMBL/GenBank/DDBJ databases">
        <title>Plasmids, circular viruses and viroids from rat gut.</title>
        <authorList>
            <person name="Jorgensen T.J."/>
            <person name="Hansen M.A."/>
            <person name="Xu Z."/>
            <person name="Tabak M.A."/>
            <person name="Sorensen S.J."/>
            <person name="Hansen L.H."/>
        </authorList>
    </citation>
    <scope>NUCLEOTIDE SEQUENCE</scope>
    <source>
        <strain evidence="2">RGFK1134</strain>
    </source>
</reference>
<dbReference type="InterPro" id="IPR056906">
    <property type="entry name" value="ORF2/G2P_dom"/>
</dbReference>
<evidence type="ECO:0000259" key="1">
    <source>
        <dbReference type="Pfam" id="PF23343"/>
    </source>
</evidence>
<sequence length="251" mass="28734">MQHDSTTNPSSLDIYLQTVDEKYCQRRPFYLLVANEDPRKKAVAGCNSYACNICGPKKINQIVGAIAWAQTQRDRSRFITLTQAPQDWDKRRQKMRDLTRWAKSLNKDFEICWTTEVGKQTGMTHVHAVQVGDYIAQAALQERWGSIVDIRAVRRNKKAVAGYISKGAAGAVGKYMTKQGKEDYSEWLTLNGGRPLHWSRQFFNGLGVDDAIKQSKLNNPDFIKYTWREARVDEELTWMAAQIEAVRTVKL</sequence>
<dbReference type="AlphaFoldDB" id="A0A0H5Q567"/>
<protein>
    <recommendedName>
        <fullName evidence="1">Replication-associated protein ORF2/G2P domain-containing protein</fullName>
    </recommendedName>
</protein>
<proteinExistence type="predicted"/>
<reference evidence="2" key="1">
    <citation type="submission" date="2015-06" db="EMBL/GenBank/DDBJ databases">
        <authorList>
            <person name="Joergensen T."/>
        </authorList>
    </citation>
    <scope>NUCLEOTIDE SEQUENCE</scope>
    <source>
        <strain evidence="2">RGFK1134</strain>
    </source>
</reference>
<organism evidence="2">
    <name type="scientific">uncultured prokaryote</name>
    <dbReference type="NCBI Taxonomy" id="198431"/>
    <lineage>
        <taxon>unclassified sequences</taxon>
        <taxon>environmental samples</taxon>
    </lineage>
</organism>